<sequence length="70" mass="8132">MILRLSGSGKWHQAETVRIRLRVSTRECQDSAKVINPRFRIRTLLINDAINFGCSAYELFNLVFQRVPKP</sequence>
<gene>
    <name evidence="1" type="ORF">MAR_034724</name>
</gene>
<evidence type="ECO:0000313" key="2">
    <source>
        <dbReference type="Proteomes" id="UP001164746"/>
    </source>
</evidence>
<keyword evidence="2" id="KW-1185">Reference proteome</keyword>
<evidence type="ECO:0000313" key="1">
    <source>
        <dbReference type="EMBL" id="WAR09648.1"/>
    </source>
</evidence>
<dbReference type="EMBL" id="CP111018">
    <property type="protein sequence ID" value="WAR09648.1"/>
    <property type="molecule type" value="Genomic_DNA"/>
</dbReference>
<proteinExistence type="predicted"/>
<reference evidence="1" key="1">
    <citation type="submission" date="2022-11" db="EMBL/GenBank/DDBJ databases">
        <title>Centuries of genome instability and evolution in soft-shell clam transmissible cancer (bioRxiv).</title>
        <authorList>
            <person name="Hart S.F.M."/>
            <person name="Yonemitsu M.A."/>
            <person name="Giersch R.M."/>
            <person name="Beal B.F."/>
            <person name="Arriagada G."/>
            <person name="Davis B.W."/>
            <person name="Ostrander E.A."/>
            <person name="Goff S.P."/>
            <person name="Metzger M.J."/>
        </authorList>
    </citation>
    <scope>NUCLEOTIDE SEQUENCE</scope>
    <source>
        <strain evidence="1">MELC-2E11</strain>
        <tissue evidence="1">Siphon/mantle</tissue>
    </source>
</reference>
<name>A0ABY7EI25_MYAAR</name>
<accession>A0ABY7EI25</accession>
<protein>
    <submittedName>
        <fullName evidence="1">Uncharacterized protein</fullName>
    </submittedName>
</protein>
<dbReference type="Proteomes" id="UP001164746">
    <property type="component" value="Chromosome 7"/>
</dbReference>
<organism evidence="1 2">
    <name type="scientific">Mya arenaria</name>
    <name type="common">Soft-shell clam</name>
    <dbReference type="NCBI Taxonomy" id="6604"/>
    <lineage>
        <taxon>Eukaryota</taxon>
        <taxon>Metazoa</taxon>
        <taxon>Spiralia</taxon>
        <taxon>Lophotrochozoa</taxon>
        <taxon>Mollusca</taxon>
        <taxon>Bivalvia</taxon>
        <taxon>Autobranchia</taxon>
        <taxon>Heteroconchia</taxon>
        <taxon>Euheterodonta</taxon>
        <taxon>Imparidentia</taxon>
        <taxon>Neoheterodontei</taxon>
        <taxon>Myida</taxon>
        <taxon>Myoidea</taxon>
        <taxon>Myidae</taxon>
        <taxon>Mya</taxon>
    </lineage>
</organism>